<dbReference type="Proteomes" id="UP000325902">
    <property type="component" value="Unassembled WGS sequence"/>
</dbReference>
<name>A0A5N5D6D9_9PEZI</name>
<evidence type="ECO:0008006" key="3">
    <source>
        <dbReference type="Google" id="ProtNLM"/>
    </source>
</evidence>
<reference evidence="1 2" key="1">
    <citation type="journal article" date="2019" name="Sci. Rep.">
        <title>A multi-omics analysis of the grapevine pathogen Lasiodiplodia theobromae reveals that temperature affects the expression of virulence- and pathogenicity-related genes.</title>
        <authorList>
            <person name="Felix C."/>
            <person name="Meneses R."/>
            <person name="Goncalves M.F.M."/>
            <person name="Tilleman L."/>
            <person name="Duarte A.S."/>
            <person name="Jorrin-Novo J.V."/>
            <person name="Van de Peer Y."/>
            <person name="Deforce D."/>
            <person name="Van Nieuwerburgh F."/>
            <person name="Esteves A.C."/>
            <person name="Alves A."/>
        </authorList>
    </citation>
    <scope>NUCLEOTIDE SEQUENCE [LARGE SCALE GENOMIC DNA]</scope>
    <source>
        <strain evidence="1 2">LA-SOL3</strain>
    </source>
</reference>
<evidence type="ECO:0000313" key="2">
    <source>
        <dbReference type="Proteomes" id="UP000325902"/>
    </source>
</evidence>
<accession>A0A5N5D6D9</accession>
<protein>
    <recommendedName>
        <fullName evidence="3">Heterokaryon incompatibility domain-containing protein</fullName>
    </recommendedName>
</protein>
<evidence type="ECO:0000313" key="1">
    <source>
        <dbReference type="EMBL" id="KAB2573333.1"/>
    </source>
</evidence>
<gene>
    <name evidence="1" type="ORF">DBV05_g8006</name>
</gene>
<keyword evidence="2" id="KW-1185">Reference proteome</keyword>
<organism evidence="1 2">
    <name type="scientific">Lasiodiplodia theobromae</name>
    <dbReference type="NCBI Taxonomy" id="45133"/>
    <lineage>
        <taxon>Eukaryota</taxon>
        <taxon>Fungi</taxon>
        <taxon>Dikarya</taxon>
        <taxon>Ascomycota</taxon>
        <taxon>Pezizomycotina</taxon>
        <taxon>Dothideomycetes</taxon>
        <taxon>Dothideomycetes incertae sedis</taxon>
        <taxon>Botryosphaeriales</taxon>
        <taxon>Botryosphaeriaceae</taxon>
        <taxon>Lasiodiplodia</taxon>
    </lineage>
</organism>
<proteinExistence type="predicted"/>
<dbReference type="PANTHER" id="PTHR39596:SF4">
    <property type="entry name" value="HET DOMAIN PROTEIN (AFU_ORTHOLOGUE AFUA_3G03140)-RELATED"/>
    <property type="match status" value="1"/>
</dbReference>
<sequence length="878" mass="99596">MPPLLQQSEVTFTRQRVKEILEAVPYKLPIRIKQYAGTSWAPDPQRHDEPIRYTVWTTEHEYNEENTLVVYSMAERRGRAWKLCERYCETLENPSDHIERLDSLFSKVLEFNFRPPEEMDSIIDATCCLLERLPAVPPMLDIASSPSASDIDPDFFLKERPHSWENLSVVRFVDSNVIRVAMLIVMETRKRSYSWSRKIVEYINLAGELFTVASEHTSTSEAESLQLAMLRQFLWASWQRSVLLNLYFALGSEVQSANMSDRDRSMVLGVEMSAALRDALQSDSVQSSSGTKAAYMCSWAFELLRTDRAALAQDFRAFHERYSGLFGHLPPRCMPDRRTNEAPKQCKGTSPASCKRFKGMKIQDQSAHALPCRGGCPRLYWDRSSYESVTGGRAVSIAHSTGSKLRYCAASYSTMAVSHVWSHGQGGRPEDPLEDGGGTGFNSCLHRRYSSIAASRGCDSYWMDTPCIPQDHHLRSEAIREINTVFAQSRLTLVCDRDIMAIDVGEGGDATLPLHLQESLLCALLVCDWNVRAWTYLESVKGREGIHLLCAGDAVVRLEAVLRSVHARGALSVAALFLTAQHLLPPYVHSDDVGKPKAQMRFRSARGEVMDVEDAAAHLSHRHASRPGDEVVIWSLLTTANAAREGVEGAGEEGGPTDDPLRFWKRRVGTFVPTGFLISSSPRLGYGNVENAGFGWAPRRPDRPEGRRRRRWSWSWWQWWWWRGQQEQEQFHFAFDGAGSEYAYIMETGLTGQWLTHLFDAHPPCYEVLRQWRRHGRSPQFRMLRSIASRMIPRKYYWGAVLAPPDIERSTSLVPVPYRGRADGTLLAVVASDGNKDGRMLRFPGRSDDASPWHWIGVVEWPKEIPLPELLRLEVLMV</sequence>
<dbReference type="EMBL" id="VCHE01000061">
    <property type="protein sequence ID" value="KAB2573333.1"/>
    <property type="molecule type" value="Genomic_DNA"/>
</dbReference>
<dbReference type="OrthoDB" id="2426273at2759"/>
<dbReference type="AlphaFoldDB" id="A0A5N5D6D9"/>
<dbReference type="PANTHER" id="PTHR39596">
    <property type="match status" value="1"/>
</dbReference>
<comment type="caution">
    <text evidence="1">The sequence shown here is derived from an EMBL/GenBank/DDBJ whole genome shotgun (WGS) entry which is preliminary data.</text>
</comment>